<comment type="caution">
    <text evidence="10">The sequence shown here is derived from an EMBL/GenBank/DDBJ whole genome shotgun (WGS) entry which is preliminary data.</text>
</comment>
<dbReference type="Proteomes" id="UP000649617">
    <property type="component" value="Unassembled WGS sequence"/>
</dbReference>
<keyword evidence="4 8" id="KW-0732">Signal</keyword>
<evidence type="ECO:0000256" key="8">
    <source>
        <dbReference type="SAM" id="SignalP"/>
    </source>
</evidence>
<keyword evidence="3 7" id="KW-0479">Metal-binding</keyword>
<evidence type="ECO:0000256" key="2">
    <source>
        <dbReference type="ARBA" id="ARBA00022617"/>
    </source>
</evidence>
<dbReference type="SUPFAM" id="SSF46626">
    <property type="entry name" value="Cytochrome c"/>
    <property type="match status" value="2"/>
</dbReference>
<dbReference type="AlphaFoldDB" id="A0A812NF42"/>
<dbReference type="PROSITE" id="PS51257">
    <property type="entry name" value="PROKAR_LIPOPROTEIN"/>
    <property type="match status" value="1"/>
</dbReference>
<dbReference type="Pfam" id="PF23657">
    <property type="entry name" value="DUF7151"/>
    <property type="match status" value="1"/>
</dbReference>
<evidence type="ECO:0000259" key="9">
    <source>
        <dbReference type="PROSITE" id="PS51007"/>
    </source>
</evidence>
<dbReference type="PROSITE" id="PS51007">
    <property type="entry name" value="CYTC"/>
    <property type="match status" value="1"/>
</dbReference>
<evidence type="ECO:0000256" key="5">
    <source>
        <dbReference type="ARBA" id="ARBA00023002"/>
    </source>
</evidence>
<keyword evidence="6 7" id="KW-0408">Iron</keyword>
<keyword evidence="5" id="KW-0560">Oxidoreductase</keyword>
<dbReference type="InterPro" id="IPR036909">
    <property type="entry name" value="Cyt_c-like_dom_sf"/>
</dbReference>
<evidence type="ECO:0000313" key="11">
    <source>
        <dbReference type="Proteomes" id="UP000649617"/>
    </source>
</evidence>
<feature type="domain" description="Cytochrome c" evidence="9">
    <location>
        <begin position="341"/>
        <end position="504"/>
    </location>
</feature>
<dbReference type="EMBL" id="CAJNIZ010011112">
    <property type="protein sequence ID" value="CAE7313557.1"/>
    <property type="molecule type" value="Genomic_DNA"/>
</dbReference>
<dbReference type="GO" id="GO:0009055">
    <property type="term" value="F:electron transfer activity"/>
    <property type="evidence" value="ECO:0007669"/>
    <property type="project" value="InterPro"/>
</dbReference>
<dbReference type="InterPro" id="IPR009056">
    <property type="entry name" value="Cyt_c-like_dom"/>
</dbReference>
<keyword evidence="2 7" id="KW-0349">Heme</keyword>
<dbReference type="OrthoDB" id="10071194at2759"/>
<dbReference type="PANTHER" id="PTHR30600:SF10">
    <property type="entry name" value="BLL6722 PROTEIN"/>
    <property type="match status" value="1"/>
</dbReference>
<feature type="signal peptide" evidence="8">
    <location>
        <begin position="1"/>
        <end position="20"/>
    </location>
</feature>
<comment type="subcellular location">
    <subcellularLocation>
        <location evidence="1">Cell envelope</location>
    </subcellularLocation>
</comment>
<gene>
    <name evidence="10" type="primary">mauG</name>
    <name evidence="10" type="ORF">SPIL2461_LOCUS7174</name>
</gene>
<keyword evidence="11" id="KW-1185">Reference proteome</keyword>
<dbReference type="PANTHER" id="PTHR30600">
    <property type="entry name" value="CYTOCHROME C PEROXIDASE-RELATED"/>
    <property type="match status" value="1"/>
</dbReference>
<sequence>MKPKSVYVLVICYLLTACDGSPADLTVQVIASQVEIPVFSTACLYGGFELREGLDDNANNLLDAQEVRSTRIQCSDEDSVQLNTQLLQIAERLELTGDPSLGRRVPSIDSPLSQLGMQLFFSKALSGDQDVACVSCHHPNLGGGDGLHLSVGVAADIPELLGPGRVHRSGAAGFDGGPTVPRNAPTTFNIGLWDRVLFHDGRLESLSKTPGAAGEDGPVRTPDVPFGDSDNQATGTLANVQARFPVTSPEEMKGFTFSAGGDNQALREALTSRLRGDTNELAQNFWLNAFQAGFAQAGGTAAELITFDNITHAIAQYEQSQVFVQTPWKQFLDGQTDGMSAQAKLGAVLFFGKAQCSNCHSGDFFTDEDFHVVAMPQIGRGKGDGPTGDGDFGRFRETQRDQDRFAFRTPSLLNVAVTGPYGHAGGYNSLNDVIRHHANPRSAIDNYDSNQLEAGVQSDNFRSNTLAAVEQLERLQASNESDLVNIQLTDEEVDWLATFLDALTDPCVRDKNCLQPWMPDEFTFDPDGLRLEAVDEEGNAL</sequence>
<dbReference type="InterPro" id="IPR051395">
    <property type="entry name" value="Cytochrome_c_Peroxidase/MauG"/>
</dbReference>
<dbReference type="Pfam" id="PF03150">
    <property type="entry name" value="CCP_MauG"/>
    <property type="match status" value="1"/>
</dbReference>
<evidence type="ECO:0000313" key="10">
    <source>
        <dbReference type="EMBL" id="CAE7313557.1"/>
    </source>
</evidence>
<dbReference type="Gene3D" id="1.10.760.10">
    <property type="entry name" value="Cytochrome c-like domain"/>
    <property type="match status" value="2"/>
</dbReference>
<accession>A0A812NF42</accession>
<feature type="chain" id="PRO_5032782152" evidence="8">
    <location>
        <begin position="21"/>
        <end position="541"/>
    </location>
</feature>
<evidence type="ECO:0000256" key="1">
    <source>
        <dbReference type="ARBA" id="ARBA00004196"/>
    </source>
</evidence>
<reference evidence="10" key="1">
    <citation type="submission" date="2021-02" db="EMBL/GenBank/DDBJ databases">
        <authorList>
            <person name="Dougan E. K."/>
            <person name="Rhodes N."/>
            <person name="Thang M."/>
            <person name="Chan C."/>
        </authorList>
    </citation>
    <scope>NUCLEOTIDE SEQUENCE</scope>
</reference>
<dbReference type="InterPro" id="IPR055575">
    <property type="entry name" value="DUF7151"/>
</dbReference>
<protein>
    <submittedName>
        <fullName evidence="10">MauG protein</fullName>
    </submittedName>
</protein>
<dbReference type="InterPro" id="IPR004852">
    <property type="entry name" value="Di-haem_cyt_c_peroxidsae"/>
</dbReference>
<dbReference type="GO" id="GO:0020037">
    <property type="term" value="F:heme binding"/>
    <property type="evidence" value="ECO:0007669"/>
    <property type="project" value="InterPro"/>
</dbReference>
<evidence type="ECO:0000256" key="7">
    <source>
        <dbReference type="PROSITE-ProRule" id="PRU00433"/>
    </source>
</evidence>
<organism evidence="10 11">
    <name type="scientific">Symbiodinium pilosum</name>
    <name type="common">Dinoflagellate</name>
    <dbReference type="NCBI Taxonomy" id="2952"/>
    <lineage>
        <taxon>Eukaryota</taxon>
        <taxon>Sar</taxon>
        <taxon>Alveolata</taxon>
        <taxon>Dinophyceae</taxon>
        <taxon>Suessiales</taxon>
        <taxon>Symbiodiniaceae</taxon>
        <taxon>Symbiodinium</taxon>
    </lineage>
</organism>
<evidence type="ECO:0000256" key="4">
    <source>
        <dbReference type="ARBA" id="ARBA00022729"/>
    </source>
</evidence>
<evidence type="ECO:0000256" key="6">
    <source>
        <dbReference type="ARBA" id="ARBA00023004"/>
    </source>
</evidence>
<name>A0A812NF42_SYMPI</name>
<proteinExistence type="predicted"/>
<evidence type="ECO:0000256" key="3">
    <source>
        <dbReference type="ARBA" id="ARBA00022723"/>
    </source>
</evidence>
<dbReference type="GO" id="GO:0004130">
    <property type="term" value="F:cytochrome-c peroxidase activity"/>
    <property type="evidence" value="ECO:0007669"/>
    <property type="project" value="TreeGrafter"/>
</dbReference>
<dbReference type="GO" id="GO:0046872">
    <property type="term" value="F:metal ion binding"/>
    <property type="evidence" value="ECO:0007669"/>
    <property type="project" value="UniProtKB-KW"/>
</dbReference>